<protein>
    <submittedName>
        <fullName evidence="1">Uncharacterized protein</fullName>
    </submittedName>
</protein>
<dbReference type="AlphaFoldDB" id="A0A540V7A5"/>
<dbReference type="Proteomes" id="UP000315400">
    <property type="component" value="Unassembled WGS sequence"/>
</dbReference>
<dbReference type="EMBL" id="VIFK01000635">
    <property type="protein sequence ID" value="TQE92595.1"/>
    <property type="molecule type" value="Genomic_DNA"/>
</dbReference>
<evidence type="ECO:0000313" key="1">
    <source>
        <dbReference type="EMBL" id="TQE92595.1"/>
    </source>
</evidence>
<proteinExistence type="predicted"/>
<comment type="caution">
    <text evidence="1">The sequence shown here is derived from an EMBL/GenBank/DDBJ whole genome shotgun (WGS) entry which is preliminary data.</text>
</comment>
<evidence type="ECO:0000313" key="2">
    <source>
        <dbReference type="Proteomes" id="UP000315400"/>
    </source>
</evidence>
<name>A0A540V7A5_9GAMM</name>
<organism evidence="1 2">
    <name type="scientific">Spiribacter salinus</name>
    <dbReference type="NCBI Taxonomy" id="1335746"/>
    <lineage>
        <taxon>Bacteria</taxon>
        <taxon>Pseudomonadati</taxon>
        <taxon>Pseudomonadota</taxon>
        <taxon>Gammaproteobacteria</taxon>
        <taxon>Chromatiales</taxon>
        <taxon>Ectothiorhodospiraceae</taxon>
        <taxon>Spiribacter</taxon>
    </lineage>
</organism>
<accession>A0A540V7A5</accession>
<gene>
    <name evidence="1" type="ORF">FKY71_19690</name>
</gene>
<sequence length="82" mass="9299">MKRKHAQRLVAEAAEYGVSEAECREFAPWAFTGWPKQADSQPRKPLPLPEDRLRDYTRQSAPVGRSAPNWDARAALAEYGML</sequence>
<reference evidence="1 2" key="1">
    <citation type="submission" date="2019-06" db="EMBL/GenBank/DDBJ databases">
        <title>Metagenome assembled Genome of Spiribacter salinus SL48-SHIP from the microbial mat of Salt Lake 48 (Novosibirsk region, Russia).</title>
        <authorList>
            <person name="Shipova A."/>
            <person name="Rozanov A.S."/>
            <person name="Bryanskaya A.V."/>
            <person name="Peltek S.E."/>
        </authorList>
    </citation>
    <scope>NUCLEOTIDE SEQUENCE [LARGE SCALE GENOMIC DNA]</scope>
    <source>
        <strain evidence="1">SL48-SHIP-2</strain>
    </source>
</reference>